<dbReference type="EMBL" id="BAABFX010000009">
    <property type="protein sequence ID" value="GAA4388944.1"/>
    <property type="molecule type" value="Genomic_DNA"/>
</dbReference>
<sequence>MTSVRTLTTCAEFEEATSRHPVAVLDVGAGFVGPAFAVDHEGQTSALFHRRSDHGVPGTSAIATEGGLAILLDDPAVRAFVTGEGHRHLSVPRGLVRLVEERLHLGTRGGEWDWMWTTSSPAPVPGEDHVVVLDPSSKAEAEAFLAAHSPRTHGQPFARRHQYWVGVRHPGTGTLLATGCSEPCAAGTPTLAGIAVDASQRGRGWGAAVTAHLTRRAVEQTGACALGMFADNDSARRVYDRLGFTTGMRWTSRWFG</sequence>
<dbReference type="PROSITE" id="PS51186">
    <property type="entry name" value="GNAT"/>
    <property type="match status" value="1"/>
</dbReference>
<dbReference type="InterPro" id="IPR016181">
    <property type="entry name" value="Acyl_CoA_acyltransferase"/>
</dbReference>
<evidence type="ECO:0000259" key="1">
    <source>
        <dbReference type="PROSITE" id="PS51186"/>
    </source>
</evidence>
<proteinExistence type="predicted"/>
<gene>
    <name evidence="2" type="ORF">GCM10023153_04730</name>
</gene>
<protein>
    <recommendedName>
        <fullName evidence="1">N-acetyltransferase domain-containing protein</fullName>
    </recommendedName>
</protein>
<dbReference type="Gene3D" id="3.40.630.30">
    <property type="match status" value="1"/>
</dbReference>
<accession>A0ABP8JD10</accession>
<dbReference type="InterPro" id="IPR000182">
    <property type="entry name" value="GNAT_dom"/>
</dbReference>
<keyword evidence="3" id="KW-1185">Reference proteome</keyword>
<dbReference type="SUPFAM" id="SSF55729">
    <property type="entry name" value="Acyl-CoA N-acyltransferases (Nat)"/>
    <property type="match status" value="1"/>
</dbReference>
<evidence type="ECO:0000313" key="3">
    <source>
        <dbReference type="Proteomes" id="UP001500390"/>
    </source>
</evidence>
<reference evidence="3" key="1">
    <citation type="journal article" date="2019" name="Int. J. Syst. Evol. Microbiol.">
        <title>The Global Catalogue of Microorganisms (GCM) 10K type strain sequencing project: providing services to taxonomists for standard genome sequencing and annotation.</title>
        <authorList>
            <consortium name="The Broad Institute Genomics Platform"/>
            <consortium name="The Broad Institute Genome Sequencing Center for Infectious Disease"/>
            <person name="Wu L."/>
            <person name="Ma J."/>
        </authorList>
    </citation>
    <scope>NUCLEOTIDE SEQUENCE [LARGE SCALE GENOMIC DNA]</scope>
    <source>
        <strain evidence="3">JCM 17738</strain>
    </source>
</reference>
<dbReference type="Proteomes" id="UP001500390">
    <property type="component" value="Unassembled WGS sequence"/>
</dbReference>
<evidence type="ECO:0000313" key="2">
    <source>
        <dbReference type="EMBL" id="GAA4388944.1"/>
    </source>
</evidence>
<dbReference type="RefSeq" id="WP_159898887.1">
    <property type="nucleotide sequence ID" value="NZ_BAABFX010000009.1"/>
</dbReference>
<comment type="caution">
    <text evidence="2">The sequence shown here is derived from an EMBL/GenBank/DDBJ whole genome shotgun (WGS) entry which is preliminary data.</text>
</comment>
<name>A0ABP8JD10_9MICO</name>
<organism evidence="2 3">
    <name type="scientific">Ornithinibacter aureus</name>
    <dbReference type="NCBI Taxonomy" id="622664"/>
    <lineage>
        <taxon>Bacteria</taxon>
        <taxon>Bacillati</taxon>
        <taxon>Actinomycetota</taxon>
        <taxon>Actinomycetes</taxon>
        <taxon>Micrococcales</taxon>
        <taxon>Intrasporangiaceae</taxon>
        <taxon>Ornithinibacter</taxon>
    </lineage>
</organism>
<feature type="domain" description="N-acetyltransferase" evidence="1">
    <location>
        <begin position="128"/>
        <end position="256"/>
    </location>
</feature>
<dbReference type="Pfam" id="PF00583">
    <property type="entry name" value="Acetyltransf_1"/>
    <property type="match status" value="1"/>
</dbReference>